<dbReference type="REBASE" id="159715">
    <property type="entry name" value="Sha13726ORF58P"/>
</dbReference>
<dbReference type="STRING" id="1193502.SHALO_0058"/>
<name>A0A1D7TG04_9BACT</name>
<organism evidence="1 2">
    <name type="scientific">Sulfurospirillum halorespirans DSM 13726</name>
    <dbReference type="NCBI Taxonomy" id="1193502"/>
    <lineage>
        <taxon>Bacteria</taxon>
        <taxon>Pseudomonadati</taxon>
        <taxon>Campylobacterota</taxon>
        <taxon>Epsilonproteobacteria</taxon>
        <taxon>Campylobacterales</taxon>
        <taxon>Sulfurospirillaceae</taxon>
        <taxon>Sulfurospirillum</taxon>
    </lineage>
</organism>
<dbReference type="KEGG" id="shal:SHALO_0058"/>
<proteinExistence type="predicted"/>
<dbReference type="RefSeq" id="WP_069479267.1">
    <property type="nucleotide sequence ID" value="NZ_CP017111.1"/>
</dbReference>
<dbReference type="Proteomes" id="UP000094609">
    <property type="component" value="Chromosome"/>
</dbReference>
<dbReference type="AlphaFoldDB" id="A0A1D7TG04"/>
<sequence>MNLETLRHSEIIEIYSKCIQELKKRNIIRTKNITGEIGEYIALDFYNNNPKLPNLQFAPPSTENIDAISRKGERYSIKTVTNYGSTGVFYGLPSQGSLEIPMQKFEYVIIVKLNDNFELECILELTWNDFLENKKWHSRMQAWNLTYSKKLKEKAKCIYEKVL</sequence>
<dbReference type="EMBL" id="CP017111">
    <property type="protein sequence ID" value="AOO63860.1"/>
    <property type="molecule type" value="Genomic_DNA"/>
</dbReference>
<protein>
    <submittedName>
        <fullName evidence="1">Uncharacterized protein</fullName>
    </submittedName>
</protein>
<evidence type="ECO:0000313" key="2">
    <source>
        <dbReference type="Proteomes" id="UP000094609"/>
    </source>
</evidence>
<reference evidence="2" key="1">
    <citation type="submission" date="2016-08" db="EMBL/GenBank/DDBJ databases">
        <title>Complete genome sequence of the organohalide-respiring Epsilonproteobacterium Sulfurospirillum halorespirans.</title>
        <authorList>
            <person name="Goris T."/>
            <person name="Zimmermann J."/>
            <person name="Schenz B."/>
            <person name="Lemos M."/>
            <person name="Hackermueller J."/>
            <person name="Diekert G."/>
        </authorList>
    </citation>
    <scope>NUCLEOTIDE SEQUENCE [LARGE SCALE GENOMIC DNA]</scope>
    <source>
        <strain>DSM 13726</strain>
        <strain evidence="2">PCE-M2</strain>
    </source>
</reference>
<gene>
    <name evidence="1" type="ORF">SHALO_0058</name>
</gene>
<keyword evidence="2" id="KW-1185">Reference proteome</keyword>
<accession>A0A1D7TG04</accession>
<evidence type="ECO:0000313" key="1">
    <source>
        <dbReference type="EMBL" id="AOO63860.1"/>
    </source>
</evidence>